<feature type="transmembrane region" description="Helical" evidence="9">
    <location>
        <begin position="518"/>
        <end position="535"/>
    </location>
</feature>
<feature type="compositionally biased region" description="Acidic residues" evidence="8">
    <location>
        <begin position="198"/>
        <end position="211"/>
    </location>
</feature>
<evidence type="ECO:0000256" key="1">
    <source>
        <dbReference type="ARBA" id="ARBA00004141"/>
    </source>
</evidence>
<dbReference type="Pfam" id="PF01490">
    <property type="entry name" value="Aa_trans"/>
    <property type="match status" value="1"/>
</dbReference>
<dbReference type="GO" id="GO:0016020">
    <property type="term" value="C:membrane"/>
    <property type="evidence" value="ECO:0007669"/>
    <property type="project" value="UniProtKB-SubCell"/>
</dbReference>
<keyword evidence="6 9" id="KW-1133">Transmembrane helix</keyword>
<accession>A0A2X0N6R9</accession>
<feature type="region of interest" description="Disordered" evidence="8">
    <location>
        <begin position="39"/>
        <end position="65"/>
    </location>
</feature>
<feature type="transmembrane region" description="Helical" evidence="9">
    <location>
        <begin position="314"/>
        <end position="336"/>
    </location>
</feature>
<feature type="region of interest" description="Disordered" evidence="8">
    <location>
        <begin position="79"/>
        <end position="220"/>
    </location>
</feature>
<evidence type="ECO:0000256" key="6">
    <source>
        <dbReference type="ARBA" id="ARBA00022989"/>
    </source>
</evidence>
<feature type="transmembrane region" description="Helical" evidence="9">
    <location>
        <begin position="365"/>
        <end position="386"/>
    </location>
</feature>
<dbReference type="AlphaFoldDB" id="A0A2X0N6R9"/>
<feature type="compositionally biased region" description="Low complexity" evidence="8">
    <location>
        <begin position="156"/>
        <end position="171"/>
    </location>
</feature>
<feature type="transmembrane region" description="Helical" evidence="9">
    <location>
        <begin position="595"/>
        <end position="619"/>
    </location>
</feature>
<dbReference type="Proteomes" id="UP000249464">
    <property type="component" value="Unassembled WGS sequence"/>
</dbReference>
<dbReference type="STRING" id="796604.A0A2X0N6R9"/>
<evidence type="ECO:0000256" key="8">
    <source>
        <dbReference type="SAM" id="MobiDB-lite"/>
    </source>
</evidence>
<proteinExistence type="inferred from homology"/>
<evidence type="ECO:0000256" key="5">
    <source>
        <dbReference type="ARBA" id="ARBA00022970"/>
    </source>
</evidence>
<dbReference type="GO" id="GO:0015179">
    <property type="term" value="F:L-amino acid transmembrane transporter activity"/>
    <property type="evidence" value="ECO:0007669"/>
    <property type="project" value="TreeGrafter"/>
</dbReference>
<evidence type="ECO:0000259" key="10">
    <source>
        <dbReference type="Pfam" id="PF01490"/>
    </source>
</evidence>
<reference evidence="11 12" key="1">
    <citation type="submission" date="2016-11" db="EMBL/GenBank/DDBJ databases">
        <authorList>
            <person name="Jaros S."/>
            <person name="Januszkiewicz K."/>
            <person name="Wedrychowicz H."/>
        </authorList>
    </citation>
    <scope>NUCLEOTIDE SEQUENCE [LARGE SCALE GENOMIC DNA]</scope>
</reference>
<dbReference type="GO" id="GO:0005783">
    <property type="term" value="C:endoplasmic reticulum"/>
    <property type="evidence" value="ECO:0007669"/>
    <property type="project" value="TreeGrafter"/>
</dbReference>
<keyword evidence="4 9" id="KW-0812">Transmembrane</keyword>
<evidence type="ECO:0000313" key="12">
    <source>
        <dbReference type="Proteomes" id="UP000249464"/>
    </source>
</evidence>
<name>A0A2X0N6R9_9BASI</name>
<feature type="transmembrane region" description="Helical" evidence="9">
    <location>
        <begin position="476"/>
        <end position="497"/>
    </location>
</feature>
<dbReference type="PANTHER" id="PTHR22950:SF458">
    <property type="entry name" value="SODIUM-COUPLED NEUTRAL AMINO ACID TRANSPORTER 11-RELATED"/>
    <property type="match status" value="1"/>
</dbReference>
<evidence type="ECO:0000256" key="2">
    <source>
        <dbReference type="ARBA" id="ARBA00008066"/>
    </source>
</evidence>
<keyword evidence="12" id="KW-1185">Reference proteome</keyword>
<evidence type="ECO:0000313" key="11">
    <source>
        <dbReference type="EMBL" id="SGY80323.1"/>
    </source>
</evidence>
<comment type="similarity">
    <text evidence="2">Belongs to the amino acid/polyamine transporter 2 family.</text>
</comment>
<gene>
    <name evidence="11" type="primary">BQ5605_C008g05357</name>
    <name evidence="11" type="ORF">BQ5605_C008G05357</name>
</gene>
<feature type="compositionally biased region" description="Low complexity" evidence="8">
    <location>
        <begin position="43"/>
        <end position="57"/>
    </location>
</feature>
<feature type="domain" description="Amino acid transporter transmembrane" evidence="10">
    <location>
        <begin position="289"/>
        <end position="676"/>
    </location>
</feature>
<evidence type="ECO:0000256" key="3">
    <source>
        <dbReference type="ARBA" id="ARBA00022448"/>
    </source>
</evidence>
<protein>
    <submittedName>
        <fullName evidence="11">BQ5605_C008g05357 protein</fullName>
    </submittedName>
</protein>
<dbReference type="InterPro" id="IPR013057">
    <property type="entry name" value="AA_transpt_TM"/>
</dbReference>
<evidence type="ECO:0000256" key="9">
    <source>
        <dbReference type="SAM" id="Phobius"/>
    </source>
</evidence>
<organism evidence="11 12">
    <name type="scientific">Microbotryum silenes-dioicae</name>
    <dbReference type="NCBI Taxonomy" id="796604"/>
    <lineage>
        <taxon>Eukaryota</taxon>
        <taxon>Fungi</taxon>
        <taxon>Dikarya</taxon>
        <taxon>Basidiomycota</taxon>
        <taxon>Pucciniomycotina</taxon>
        <taxon>Microbotryomycetes</taxon>
        <taxon>Microbotryales</taxon>
        <taxon>Microbotryaceae</taxon>
        <taxon>Microbotryum</taxon>
    </lineage>
</organism>
<dbReference type="EMBL" id="FQNC01000048">
    <property type="protein sequence ID" value="SGY80323.1"/>
    <property type="molecule type" value="Genomic_DNA"/>
</dbReference>
<feature type="transmembrane region" description="Helical" evidence="9">
    <location>
        <begin position="555"/>
        <end position="574"/>
    </location>
</feature>
<feature type="region of interest" description="Disordered" evidence="8">
    <location>
        <begin position="232"/>
        <end position="261"/>
    </location>
</feature>
<feature type="compositionally biased region" description="Low complexity" evidence="8">
    <location>
        <begin position="113"/>
        <end position="139"/>
    </location>
</feature>
<keyword evidence="3" id="KW-0813">Transport</keyword>
<keyword evidence="7 9" id="KW-0472">Membrane</keyword>
<feature type="transmembrane region" description="Helical" evidence="9">
    <location>
        <begin position="656"/>
        <end position="677"/>
    </location>
</feature>
<dbReference type="PANTHER" id="PTHR22950">
    <property type="entry name" value="AMINO ACID TRANSPORTER"/>
    <property type="match status" value="1"/>
</dbReference>
<feature type="compositionally biased region" description="Low complexity" evidence="8">
    <location>
        <begin position="87"/>
        <end position="103"/>
    </location>
</feature>
<keyword evidence="5" id="KW-0029">Amino-acid transport</keyword>
<feature type="transmembrane region" description="Helical" evidence="9">
    <location>
        <begin position="438"/>
        <end position="456"/>
    </location>
</feature>
<feature type="transmembrane region" description="Helical" evidence="9">
    <location>
        <begin position="625"/>
        <end position="644"/>
    </location>
</feature>
<feature type="transmembrane region" description="Helical" evidence="9">
    <location>
        <begin position="406"/>
        <end position="426"/>
    </location>
</feature>
<comment type="subcellular location">
    <subcellularLocation>
        <location evidence="1">Membrane</location>
        <topology evidence="1">Multi-pass membrane protein</topology>
    </subcellularLocation>
</comment>
<evidence type="ECO:0000256" key="4">
    <source>
        <dbReference type="ARBA" id="ARBA00022692"/>
    </source>
</evidence>
<sequence>MDDYYSQSGPTLFRRVDFLSDRGRFGSRGCVVHKITMAPPNLSTGPSHPSSSSTTPGVDSLFNPRPSVHFAVADDLINHDDDDEADSTTSSSEQTLTTAQSSPSPSPMPLGPTSPRGSTSASSSSAYAYGGYGSRLKPSPLVPPTPSTTLFEFDEPATPSVPSSSTTTTPTLHNPRSSSEFYPPRPIKSLVSSREAQFDQDDDELGDEDDEAQHQRGDQEPLMMQSLLQSNRSRPSFDQLGKPTFSNHLGDPDRIPSEDTSGAPRLLRQLEADPEVPEWVSTGAGLLANIANMSNSILGAGIIGLPYALREAGFVMGIVLLVVLGVVTDWTIRMIVLNAKMSGRRTYIDIMDTCFGPHGRAAVSFFQFAFAFGGMCAFCVILGDTVPRVLVAIVPGEHGPFLRFLMSRQFVITILTVGVSYPLSLYRDIAKLSGASTLALISMVVIVVSVGVRGPSVADDLKGDASERWTFINSGFFEAIGVISFAFVCHHNSLLIYGSLKTPTLDRFAKVTHVSTSLSVIACLAMSSSGFLVFTNKTAGNILNNFASDDVLINVARTCLGANMFTTLPLEAFVCREVLENYFWPDQPFDRRRHLIITSALVLSAMVVSLMTCDLGLVLELAGGFSATALAYLFPAACYLKLTSASSSSKNARTRFAAWICALFGVAVMILSTFLSINKALNGEAHKTC</sequence>
<evidence type="ECO:0000256" key="7">
    <source>
        <dbReference type="ARBA" id="ARBA00023136"/>
    </source>
</evidence>